<dbReference type="PANTHER" id="PTHR30576:SF0">
    <property type="entry name" value="UNDECAPRENYL-PHOSPHATE N-ACETYLGALACTOSAMINYL 1-PHOSPHATE TRANSFERASE-RELATED"/>
    <property type="match status" value="1"/>
</dbReference>
<dbReference type="PANTHER" id="PTHR30576">
    <property type="entry name" value="COLANIC BIOSYNTHESIS UDP-GLUCOSE LIPID CARRIER TRANSFERASE"/>
    <property type="match status" value="1"/>
</dbReference>
<protein>
    <submittedName>
        <fullName evidence="9">Sugar transferase</fullName>
    </submittedName>
</protein>
<reference evidence="9 10" key="1">
    <citation type="submission" date="2014-09" db="EMBL/GenBank/DDBJ databases">
        <title>Whole Genome Shotgun of Flavobacterium aquatile LMG 4008.</title>
        <authorList>
            <person name="Gale A.N."/>
            <person name="Pipes S.E."/>
            <person name="Newman J.D."/>
        </authorList>
    </citation>
    <scope>NUCLEOTIDE SEQUENCE [LARGE SCALE GENOMIC DNA]</scope>
    <source>
        <strain evidence="9 10">LMG 4008</strain>
    </source>
</reference>
<dbReference type="GO" id="GO:0016780">
    <property type="term" value="F:phosphotransferase activity, for other substituted phosphate groups"/>
    <property type="evidence" value="ECO:0007669"/>
    <property type="project" value="TreeGrafter"/>
</dbReference>
<keyword evidence="4 7" id="KW-0812">Transmembrane</keyword>
<dbReference type="STRING" id="1453498.LG45_07635"/>
<dbReference type="eggNOG" id="COG2148">
    <property type="taxonomic scope" value="Bacteria"/>
</dbReference>
<dbReference type="GO" id="GO:0016020">
    <property type="term" value="C:membrane"/>
    <property type="evidence" value="ECO:0007669"/>
    <property type="project" value="UniProtKB-SubCell"/>
</dbReference>
<evidence type="ECO:0000313" key="10">
    <source>
        <dbReference type="Proteomes" id="UP000029554"/>
    </source>
</evidence>
<dbReference type="OrthoDB" id="9808602at2"/>
<comment type="similarity">
    <text evidence="2">Belongs to the bacterial sugar transferase family.</text>
</comment>
<feature type="domain" description="Bacterial sugar transferase" evidence="8">
    <location>
        <begin position="278"/>
        <end position="459"/>
    </location>
</feature>
<keyword evidence="3 9" id="KW-0808">Transferase</keyword>
<evidence type="ECO:0000256" key="4">
    <source>
        <dbReference type="ARBA" id="ARBA00022692"/>
    </source>
</evidence>
<feature type="transmembrane region" description="Helical" evidence="7">
    <location>
        <begin position="282"/>
        <end position="305"/>
    </location>
</feature>
<feature type="transmembrane region" description="Helical" evidence="7">
    <location>
        <begin position="16"/>
        <end position="37"/>
    </location>
</feature>
<proteinExistence type="inferred from homology"/>
<comment type="subcellular location">
    <subcellularLocation>
        <location evidence="1">Membrane</location>
        <topology evidence="1">Multi-pass membrane protein</topology>
    </subcellularLocation>
</comment>
<dbReference type="Pfam" id="PF02397">
    <property type="entry name" value="Bac_transf"/>
    <property type="match status" value="1"/>
</dbReference>
<dbReference type="AlphaFoldDB" id="A0A095U0N8"/>
<evidence type="ECO:0000256" key="2">
    <source>
        <dbReference type="ARBA" id="ARBA00006464"/>
    </source>
</evidence>
<feature type="transmembrane region" description="Helical" evidence="7">
    <location>
        <begin position="110"/>
        <end position="130"/>
    </location>
</feature>
<evidence type="ECO:0000256" key="3">
    <source>
        <dbReference type="ARBA" id="ARBA00022679"/>
    </source>
</evidence>
<evidence type="ECO:0000256" key="6">
    <source>
        <dbReference type="ARBA" id="ARBA00023136"/>
    </source>
</evidence>
<gene>
    <name evidence="9" type="ORF">LG45_07635</name>
</gene>
<organism evidence="9 10">
    <name type="scientific">Flavobacterium aquatile LMG 4008 = ATCC 11947</name>
    <dbReference type="NCBI Taxonomy" id="1453498"/>
    <lineage>
        <taxon>Bacteria</taxon>
        <taxon>Pseudomonadati</taxon>
        <taxon>Bacteroidota</taxon>
        <taxon>Flavobacteriia</taxon>
        <taxon>Flavobacteriales</taxon>
        <taxon>Flavobacteriaceae</taxon>
        <taxon>Flavobacterium</taxon>
    </lineage>
</organism>
<feature type="transmembrane region" description="Helical" evidence="7">
    <location>
        <begin position="49"/>
        <end position="68"/>
    </location>
</feature>
<evidence type="ECO:0000259" key="8">
    <source>
        <dbReference type="Pfam" id="PF02397"/>
    </source>
</evidence>
<feature type="transmembrane region" description="Helical" evidence="7">
    <location>
        <begin position="80"/>
        <end position="98"/>
    </location>
</feature>
<evidence type="ECO:0000313" key="9">
    <source>
        <dbReference type="EMBL" id="KGD68158.1"/>
    </source>
</evidence>
<dbReference type="InterPro" id="IPR003362">
    <property type="entry name" value="Bact_transf"/>
</dbReference>
<dbReference type="Gene3D" id="3.40.50.720">
    <property type="entry name" value="NAD(P)-binding Rossmann-like Domain"/>
    <property type="match status" value="1"/>
</dbReference>
<dbReference type="Proteomes" id="UP000029554">
    <property type="component" value="Unassembled WGS sequence"/>
</dbReference>
<dbReference type="EMBL" id="JRHH01000003">
    <property type="protein sequence ID" value="KGD68158.1"/>
    <property type="molecule type" value="Genomic_DNA"/>
</dbReference>
<accession>A0A095U0N8</accession>
<keyword evidence="6 7" id="KW-0472">Membrane</keyword>
<comment type="caution">
    <text evidence="9">The sequence shown here is derived from an EMBL/GenBank/DDBJ whole genome shotgun (WGS) entry which is preliminary data.</text>
</comment>
<sequence>MNSNKKIHFEVSERKILLKGFDIIFVLVALYCVSSVFDFKYFTFSTTNFYWTIVLAFYLHVFGSVFEMYNLQTSSNQFQIIKSIILTSSTTVLVYLLTPLYTPVLPSNRLQIIFFFLAIFMALLLWRIFYVKFLASHRFYKNAILVCDKEQLQELISGLQNADPHYKIIGFVNSDGEDSFDINLDGTVNIKADELEFYVRNNSISEIVIASQKTEGITVNLYNQLIHLLENGITIKEYTQVYENLTQRIPVQYVSRDFYRYFPFSRSNQNQLYLLITRLIEIVFSLIGLLIGLFVLPLILIGNFIGNRGNLFYIQERVGKNGKVFKIFKYRTMVKNAEANGAVFTTLNDHRITPFGKFMRKTRLDEFPQFINILKGDMGIIGPRPERPFFVQEIATVMPFYETRHIIKPGLTGWAQVNYAYGDSIEDSLVKLQYDLYYIKHRSIFLDINITIKTFSTVLFYRGQ</sequence>
<evidence type="ECO:0000256" key="5">
    <source>
        <dbReference type="ARBA" id="ARBA00022989"/>
    </source>
</evidence>
<keyword evidence="5 7" id="KW-1133">Transmembrane helix</keyword>
<dbReference type="RefSeq" id="WP_035125794.1">
    <property type="nucleotide sequence ID" value="NZ_JRHH01000003.1"/>
</dbReference>
<evidence type="ECO:0000256" key="1">
    <source>
        <dbReference type="ARBA" id="ARBA00004141"/>
    </source>
</evidence>
<name>A0A095U0N8_9FLAO</name>
<dbReference type="Pfam" id="PF13727">
    <property type="entry name" value="CoA_binding_3"/>
    <property type="match status" value="1"/>
</dbReference>
<dbReference type="InterPro" id="IPR017475">
    <property type="entry name" value="EPS_sugar_tfrase"/>
</dbReference>
<keyword evidence="10" id="KW-1185">Reference proteome</keyword>
<dbReference type="NCBIfam" id="TIGR03025">
    <property type="entry name" value="EPS_sugtrans"/>
    <property type="match status" value="1"/>
</dbReference>
<evidence type="ECO:0000256" key="7">
    <source>
        <dbReference type="SAM" id="Phobius"/>
    </source>
</evidence>